<dbReference type="EMBL" id="JBGMSU010000001">
    <property type="protein sequence ID" value="MFA0936943.1"/>
    <property type="molecule type" value="Genomic_DNA"/>
</dbReference>
<dbReference type="GO" id="GO:0004519">
    <property type="term" value="F:endonuclease activity"/>
    <property type="evidence" value="ECO:0007669"/>
    <property type="project" value="UniProtKB-KW"/>
</dbReference>
<dbReference type="Proteomes" id="UP001569512">
    <property type="component" value="Unassembled WGS sequence"/>
</dbReference>
<dbReference type="Gene3D" id="1.10.30.50">
    <property type="match status" value="1"/>
</dbReference>
<keyword evidence="1" id="KW-0540">Nuclease</keyword>
<keyword evidence="1" id="KW-0378">Hydrolase</keyword>
<organism evidence="1 2">
    <name type="scientific">Pseudomonas tremae</name>
    <dbReference type="NCBI Taxonomy" id="200454"/>
    <lineage>
        <taxon>Bacteria</taxon>
        <taxon>Pseudomonadati</taxon>
        <taxon>Pseudomonadota</taxon>
        <taxon>Gammaproteobacteria</taxon>
        <taxon>Pseudomonadales</taxon>
        <taxon>Pseudomonadaceae</taxon>
        <taxon>Pseudomonas</taxon>
    </lineage>
</organism>
<sequence>MKNLTMPGRAHSRADLLRAIRSYRYGGVKKGHQITENEVVEILNIYDIYDENLASPDDSLKGAGIAQSLRDAIYNAYDATQDKRRMQSIRERLTADVALCPICGIDPANELDHHLPRSVFKLLAIYERNLIPMCHTCNHTKLAGFGDEDGGRVQFLHAYFDILPDVQFLHANVKVVGAGLVVKFSVAPHVVLPNNYEQRLTGQIESLSLNERYESEINTYLTSQSVTLHFMYRTGGRDAVRRSLILNAKHETACFYRNHWRPTLLAALAGNEDFINGGFADVFPVAEDLLEDIDNII</sequence>
<evidence type="ECO:0000313" key="1">
    <source>
        <dbReference type="EMBL" id="MFA0936943.1"/>
    </source>
</evidence>
<name>A0ABV4PB02_9PSED</name>
<reference evidence="1 2" key="1">
    <citation type="submission" date="2024-06" db="EMBL/GenBank/DDBJ databases">
        <title>Genome sequences for Pseudomonas syringae strains with characterized LPS.</title>
        <authorList>
            <person name="Baltrus D.A."/>
            <person name="Krings L."/>
        </authorList>
    </citation>
    <scope>NUCLEOTIDE SEQUENCE [LARGE SCALE GENOMIC DNA]</scope>
    <source>
        <strain evidence="1 2">NCPPB2708</strain>
    </source>
</reference>
<dbReference type="InterPro" id="IPR003615">
    <property type="entry name" value="HNH_nuc"/>
</dbReference>
<gene>
    <name evidence="1" type="ORF">ACDH53_05720</name>
</gene>
<comment type="caution">
    <text evidence="1">The sequence shown here is derived from an EMBL/GenBank/DDBJ whole genome shotgun (WGS) entry which is preliminary data.</text>
</comment>
<accession>A0ABV4PB02</accession>
<dbReference type="RefSeq" id="WP_024669929.1">
    <property type="nucleotide sequence ID" value="NZ_AVEE02000184.1"/>
</dbReference>
<protein>
    <submittedName>
        <fullName evidence="1">HNH endonuclease</fullName>
    </submittedName>
</protein>
<keyword evidence="2" id="KW-1185">Reference proteome</keyword>
<dbReference type="CDD" id="cd00085">
    <property type="entry name" value="HNHc"/>
    <property type="match status" value="1"/>
</dbReference>
<proteinExistence type="predicted"/>
<keyword evidence="1" id="KW-0255">Endonuclease</keyword>
<evidence type="ECO:0000313" key="2">
    <source>
        <dbReference type="Proteomes" id="UP001569512"/>
    </source>
</evidence>